<accession>A0A4R5UPA8</accession>
<proteinExistence type="predicted"/>
<name>A0A4R5UPA8_9HYPH</name>
<evidence type="ECO:0000313" key="3">
    <source>
        <dbReference type="EMBL" id="TDK39765.1"/>
    </source>
</evidence>
<feature type="compositionally biased region" description="Low complexity" evidence="1">
    <location>
        <begin position="1"/>
        <end position="13"/>
    </location>
</feature>
<feature type="domain" description="Extensin-like C-terminal" evidence="2">
    <location>
        <begin position="157"/>
        <end position="333"/>
    </location>
</feature>
<keyword evidence="4" id="KW-1185">Reference proteome</keyword>
<gene>
    <name evidence="3" type="ORF">E2F50_02665</name>
</gene>
<evidence type="ECO:0000313" key="4">
    <source>
        <dbReference type="Proteomes" id="UP000295238"/>
    </source>
</evidence>
<dbReference type="OrthoDB" id="9809788at2"/>
<evidence type="ECO:0000256" key="1">
    <source>
        <dbReference type="SAM" id="MobiDB-lite"/>
    </source>
</evidence>
<sequence>MTKPVEQAQSQAAAPPPEVAPAANPPAANSPADNPAPATPVAEPQPNPPTVEQPGTASEPPHAAEVPTPLPKPAEDTSSAAPAPVPTPVPTPAPAANPDSGKPEATKPEADKPAVAPAGEPAPPAASQGEPAKEEPKAETPPPPPPIAKEEPEELKACLADLAALGTQFKTTNKIEEGEGCGIDQPINVAEVLPGVDTGGATMRCKTAQALGHWLKDTVQPALNIAMPGRKITGLVPGSTYACRLRNNASTGRISEHARGNAFDVAAFKLDNGDKIEMKPRGDDHTMEGAFQKTATAGACLYFTTVLAPGSDAAHEDHLHLDTMERNGDYRICE</sequence>
<protein>
    <submittedName>
        <fullName evidence="3">Extensin family protein</fullName>
    </submittedName>
</protein>
<dbReference type="Pfam" id="PF06904">
    <property type="entry name" value="Extensin-like_C"/>
    <property type="match status" value="1"/>
</dbReference>
<dbReference type="InterPro" id="IPR009683">
    <property type="entry name" value="Extensin-like_C"/>
</dbReference>
<reference evidence="3 4" key="1">
    <citation type="submission" date="2019-03" db="EMBL/GenBank/DDBJ databases">
        <title>Rhizobium sp. nov., an bacterium isolated from biocrust in Mu Us Desert.</title>
        <authorList>
            <person name="Lixiong L."/>
        </authorList>
    </citation>
    <scope>NUCLEOTIDE SEQUENCE [LARGE SCALE GENOMIC DNA]</scope>
    <source>
        <strain evidence="3 4">SPY-1</strain>
    </source>
</reference>
<evidence type="ECO:0000259" key="2">
    <source>
        <dbReference type="Pfam" id="PF06904"/>
    </source>
</evidence>
<feature type="compositionally biased region" description="Pro residues" evidence="1">
    <location>
        <begin position="83"/>
        <end position="95"/>
    </location>
</feature>
<feature type="compositionally biased region" description="Basic and acidic residues" evidence="1">
    <location>
        <begin position="101"/>
        <end position="112"/>
    </location>
</feature>
<feature type="compositionally biased region" description="Low complexity" evidence="1">
    <location>
        <begin position="20"/>
        <end position="36"/>
    </location>
</feature>
<dbReference type="Proteomes" id="UP000295238">
    <property type="component" value="Unassembled WGS sequence"/>
</dbReference>
<dbReference type="AlphaFoldDB" id="A0A4R5UPA8"/>
<feature type="region of interest" description="Disordered" evidence="1">
    <location>
        <begin position="1"/>
        <end position="150"/>
    </location>
</feature>
<organism evidence="3 4">
    <name type="scientific">Rhizobium deserti</name>
    <dbReference type="NCBI Taxonomy" id="2547961"/>
    <lineage>
        <taxon>Bacteria</taxon>
        <taxon>Pseudomonadati</taxon>
        <taxon>Pseudomonadota</taxon>
        <taxon>Alphaproteobacteria</taxon>
        <taxon>Hyphomicrobiales</taxon>
        <taxon>Rhizobiaceae</taxon>
        <taxon>Rhizobium/Agrobacterium group</taxon>
        <taxon>Rhizobium</taxon>
    </lineage>
</organism>
<dbReference type="EMBL" id="SMTL01000001">
    <property type="protein sequence ID" value="TDK39765.1"/>
    <property type="molecule type" value="Genomic_DNA"/>
</dbReference>
<comment type="caution">
    <text evidence="3">The sequence shown here is derived from an EMBL/GenBank/DDBJ whole genome shotgun (WGS) entry which is preliminary data.</text>
</comment>
<feature type="compositionally biased region" description="Low complexity" evidence="1">
    <location>
        <begin position="113"/>
        <end position="130"/>
    </location>
</feature>